<evidence type="ECO:0000313" key="5">
    <source>
        <dbReference type="Proteomes" id="UP001596392"/>
    </source>
</evidence>
<evidence type="ECO:0000313" key="4">
    <source>
        <dbReference type="EMBL" id="MFC7244689.1"/>
    </source>
</evidence>
<dbReference type="PANTHER" id="PTHR16305:SF35">
    <property type="entry name" value="TRANSCRIPTIONAL ACTIVATOR DOMAIN"/>
    <property type="match status" value="1"/>
</dbReference>
<keyword evidence="1" id="KW-0547">Nucleotide-binding</keyword>
<evidence type="ECO:0000256" key="2">
    <source>
        <dbReference type="ARBA" id="ARBA00022840"/>
    </source>
</evidence>
<dbReference type="SMART" id="SM00421">
    <property type="entry name" value="HTH_LUXR"/>
    <property type="match status" value="1"/>
</dbReference>
<accession>A0ABW2H0E5</accession>
<proteinExistence type="predicted"/>
<gene>
    <name evidence="4" type="ORF">ACFQO7_19605</name>
</gene>
<dbReference type="PANTHER" id="PTHR16305">
    <property type="entry name" value="TESTICULAR SOLUBLE ADENYLYL CYCLASE"/>
    <property type="match status" value="1"/>
</dbReference>
<dbReference type="EMBL" id="JBHTAC010000018">
    <property type="protein sequence ID" value="MFC7244689.1"/>
    <property type="molecule type" value="Genomic_DNA"/>
</dbReference>
<dbReference type="CDD" id="cd06170">
    <property type="entry name" value="LuxR_C_like"/>
    <property type="match status" value="1"/>
</dbReference>
<dbReference type="Proteomes" id="UP001596392">
    <property type="component" value="Unassembled WGS sequence"/>
</dbReference>
<protein>
    <submittedName>
        <fullName evidence="4">ATP-binding protein</fullName>
    </submittedName>
</protein>
<keyword evidence="5" id="KW-1185">Reference proteome</keyword>
<keyword evidence="2 4" id="KW-0067">ATP-binding</keyword>
<sequence length="930" mass="98373">MEADRPDLVDRTAECEQLRAAARRAAAGHGNAVVLEGAVGLGKTMLLDRLAEQCAALGMRVLYGAAADVEQRLPFAAMSAVARAHVGRDDDLDRVIDLLRGRDALARSVTALHHELAVTEELLALADRWLSRGPVAILLDDAQWADASSMVLLHRLARDIGQEPLLLVVAARALAQGEALNSLQRGLLAQGALELRLEALPEPAVVALATARLGAPPGPRLRGVLRAYGGNPMHVKTLLGAYLADGSIQVEGGEAEFTGPGDPPAAPQPLVDLARGQAAQMPREYRETLQAAAVLGLTVDVAELSAVLDRPLMSVSEVIADAVATGLLVDDGQCLRFRQGLARELLDRSVPQAVRTALHQRAGRMLTGRDGAPERVAAHLLAGGDLDADGRQWLAANADALTVRAPDLAVRLLRRATADPAQASPALRTHLVRALLWDGDPVQAERAARAALSFDGDAACAPDLRWLLVQACYRQGRLQEAIDATEPAVDSPDTSVGQAARFHGIAAICLFLLDRFDEAVTVADRAVADGEAAGDAEGIGIGYLAKGVGLAKDDMAASLALTELALSHLGHGIRPDLQVDPYVLKGICLMELDRLDEADEAVATAVRHNQRTGGVFLTTAHAVRAHIRFLQGRWDDALAEVRSGLDGPDPLGHEPRLLAMADLIAVHRGDAPGAELPADAGEADGRYLVRWAQALAAEAQGDPKRAAGLLRPMWEQADGLEARRMMYRVCPDLARNTVAAGVPGDARALADDLHTIASVQPTPSLAGCAAYCRGLAEGGVAPMRAAVDAFRRAGWPLYEAYAHESAALALAAAGDQAGAREALQQALDGYGRLEASWDMARARARLRDAGVRDGARGRRGRPKHGWDALTDTERTVAELVATGMSNPDVAAQLFLSRRTVQSHVSSILAKLGLTSRVELAVAATQRQAQP</sequence>
<dbReference type="SUPFAM" id="SSF48452">
    <property type="entry name" value="TPR-like"/>
    <property type="match status" value="1"/>
</dbReference>
<dbReference type="Gene3D" id="1.25.40.10">
    <property type="entry name" value="Tetratricopeptide repeat domain"/>
    <property type="match status" value="2"/>
</dbReference>
<organism evidence="4 5">
    <name type="scientific">Catellatospora aurea</name>
    <dbReference type="NCBI Taxonomy" id="1337874"/>
    <lineage>
        <taxon>Bacteria</taxon>
        <taxon>Bacillati</taxon>
        <taxon>Actinomycetota</taxon>
        <taxon>Actinomycetes</taxon>
        <taxon>Micromonosporales</taxon>
        <taxon>Micromonosporaceae</taxon>
        <taxon>Catellatospora</taxon>
    </lineage>
</organism>
<dbReference type="PROSITE" id="PS00622">
    <property type="entry name" value="HTH_LUXR_1"/>
    <property type="match status" value="1"/>
</dbReference>
<dbReference type="Pfam" id="PF13191">
    <property type="entry name" value="AAA_16"/>
    <property type="match status" value="1"/>
</dbReference>
<dbReference type="InterPro" id="IPR016032">
    <property type="entry name" value="Sig_transdc_resp-reg_C-effctor"/>
</dbReference>
<dbReference type="InterPro" id="IPR027417">
    <property type="entry name" value="P-loop_NTPase"/>
</dbReference>
<dbReference type="SUPFAM" id="SSF46894">
    <property type="entry name" value="C-terminal effector domain of the bipartite response regulators"/>
    <property type="match status" value="1"/>
</dbReference>
<feature type="domain" description="HTH luxR-type" evidence="3">
    <location>
        <begin position="862"/>
        <end position="927"/>
    </location>
</feature>
<dbReference type="GO" id="GO:0005524">
    <property type="term" value="F:ATP binding"/>
    <property type="evidence" value="ECO:0007669"/>
    <property type="project" value="UniProtKB-KW"/>
</dbReference>
<dbReference type="Gene3D" id="3.40.50.300">
    <property type="entry name" value="P-loop containing nucleotide triphosphate hydrolases"/>
    <property type="match status" value="1"/>
</dbReference>
<dbReference type="RefSeq" id="WP_376807696.1">
    <property type="nucleotide sequence ID" value="NZ_JBHTAC010000018.1"/>
</dbReference>
<dbReference type="InterPro" id="IPR011990">
    <property type="entry name" value="TPR-like_helical_dom_sf"/>
</dbReference>
<dbReference type="InterPro" id="IPR000792">
    <property type="entry name" value="Tscrpt_reg_LuxR_C"/>
</dbReference>
<name>A0ABW2H0E5_9ACTN</name>
<dbReference type="Gene3D" id="1.10.10.10">
    <property type="entry name" value="Winged helix-like DNA-binding domain superfamily/Winged helix DNA-binding domain"/>
    <property type="match status" value="1"/>
</dbReference>
<dbReference type="Pfam" id="PF00196">
    <property type="entry name" value="GerE"/>
    <property type="match status" value="1"/>
</dbReference>
<comment type="caution">
    <text evidence="4">The sequence shown here is derived from an EMBL/GenBank/DDBJ whole genome shotgun (WGS) entry which is preliminary data.</text>
</comment>
<evidence type="ECO:0000256" key="1">
    <source>
        <dbReference type="ARBA" id="ARBA00022741"/>
    </source>
</evidence>
<reference evidence="5" key="1">
    <citation type="journal article" date="2019" name="Int. J. Syst. Evol. Microbiol.">
        <title>The Global Catalogue of Microorganisms (GCM) 10K type strain sequencing project: providing services to taxonomists for standard genome sequencing and annotation.</title>
        <authorList>
            <consortium name="The Broad Institute Genomics Platform"/>
            <consortium name="The Broad Institute Genome Sequencing Center for Infectious Disease"/>
            <person name="Wu L."/>
            <person name="Ma J."/>
        </authorList>
    </citation>
    <scope>NUCLEOTIDE SEQUENCE [LARGE SCALE GENOMIC DNA]</scope>
    <source>
        <strain evidence="5">CGMCC 1.9106</strain>
    </source>
</reference>
<dbReference type="PROSITE" id="PS50043">
    <property type="entry name" value="HTH_LUXR_2"/>
    <property type="match status" value="1"/>
</dbReference>
<dbReference type="InterPro" id="IPR036388">
    <property type="entry name" value="WH-like_DNA-bd_sf"/>
</dbReference>
<evidence type="ECO:0000259" key="3">
    <source>
        <dbReference type="PROSITE" id="PS50043"/>
    </source>
</evidence>
<dbReference type="SUPFAM" id="SSF52540">
    <property type="entry name" value="P-loop containing nucleoside triphosphate hydrolases"/>
    <property type="match status" value="1"/>
</dbReference>
<dbReference type="PRINTS" id="PR00038">
    <property type="entry name" value="HTHLUXR"/>
</dbReference>
<dbReference type="InterPro" id="IPR041664">
    <property type="entry name" value="AAA_16"/>
</dbReference>